<accession>A0A9J5YGA6</accession>
<feature type="compositionally biased region" description="Basic and acidic residues" evidence="1">
    <location>
        <begin position="1"/>
        <end position="13"/>
    </location>
</feature>
<comment type="caution">
    <text evidence="2">The sequence shown here is derived from an EMBL/GenBank/DDBJ whole genome shotgun (WGS) entry which is preliminary data.</text>
</comment>
<feature type="compositionally biased region" description="Basic residues" evidence="1">
    <location>
        <begin position="62"/>
        <end position="77"/>
    </location>
</feature>
<protein>
    <submittedName>
        <fullName evidence="2">Uncharacterized protein</fullName>
    </submittedName>
</protein>
<dbReference type="Proteomes" id="UP000824120">
    <property type="component" value="Chromosome 6"/>
</dbReference>
<dbReference type="EMBL" id="JACXVP010000006">
    <property type="protein sequence ID" value="KAG5599763.1"/>
    <property type="molecule type" value="Genomic_DNA"/>
</dbReference>
<proteinExistence type="predicted"/>
<sequence>MDKKPLFYRETRKPNVGQTKLEKRAYNAHNKAQEGESSVGRSARVRNKAYELKNNLDNDCKGKRRRTTKKKIRISLK</sequence>
<dbReference type="AlphaFoldDB" id="A0A9J5YGA6"/>
<evidence type="ECO:0000256" key="1">
    <source>
        <dbReference type="SAM" id="MobiDB-lite"/>
    </source>
</evidence>
<feature type="compositionally biased region" description="Basic and acidic residues" evidence="1">
    <location>
        <begin position="48"/>
        <end position="61"/>
    </location>
</feature>
<gene>
    <name evidence="2" type="ORF">H5410_031133</name>
</gene>
<evidence type="ECO:0000313" key="3">
    <source>
        <dbReference type="Proteomes" id="UP000824120"/>
    </source>
</evidence>
<feature type="region of interest" description="Disordered" evidence="1">
    <location>
        <begin position="1"/>
        <end position="77"/>
    </location>
</feature>
<keyword evidence="3" id="KW-1185">Reference proteome</keyword>
<evidence type="ECO:0000313" key="2">
    <source>
        <dbReference type="EMBL" id="KAG5599763.1"/>
    </source>
</evidence>
<organism evidence="2 3">
    <name type="scientific">Solanum commersonii</name>
    <name type="common">Commerson's wild potato</name>
    <name type="synonym">Commerson's nightshade</name>
    <dbReference type="NCBI Taxonomy" id="4109"/>
    <lineage>
        <taxon>Eukaryota</taxon>
        <taxon>Viridiplantae</taxon>
        <taxon>Streptophyta</taxon>
        <taxon>Embryophyta</taxon>
        <taxon>Tracheophyta</taxon>
        <taxon>Spermatophyta</taxon>
        <taxon>Magnoliopsida</taxon>
        <taxon>eudicotyledons</taxon>
        <taxon>Gunneridae</taxon>
        <taxon>Pentapetalae</taxon>
        <taxon>asterids</taxon>
        <taxon>lamiids</taxon>
        <taxon>Solanales</taxon>
        <taxon>Solanaceae</taxon>
        <taxon>Solanoideae</taxon>
        <taxon>Solaneae</taxon>
        <taxon>Solanum</taxon>
    </lineage>
</organism>
<name>A0A9J5YGA6_SOLCO</name>
<reference evidence="2 3" key="1">
    <citation type="submission" date="2020-09" db="EMBL/GenBank/DDBJ databases">
        <title>De no assembly of potato wild relative species, Solanum commersonii.</title>
        <authorList>
            <person name="Cho K."/>
        </authorList>
    </citation>
    <scope>NUCLEOTIDE SEQUENCE [LARGE SCALE GENOMIC DNA]</scope>
    <source>
        <strain evidence="2">LZ3.2</strain>
        <tissue evidence="2">Leaf</tissue>
    </source>
</reference>